<evidence type="ECO:0000256" key="6">
    <source>
        <dbReference type="ARBA" id="ARBA00022729"/>
    </source>
</evidence>
<dbReference type="CDD" id="cd00190">
    <property type="entry name" value="Tryp_SPc"/>
    <property type="match status" value="1"/>
</dbReference>
<evidence type="ECO:0000256" key="21">
    <source>
        <dbReference type="PROSITE-ProRule" id="PRU00124"/>
    </source>
</evidence>
<dbReference type="InterPro" id="IPR009003">
    <property type="entry name" value="Peptidase_S1_PA"/>
</dbReference>
<feature type="domain" description="P-type" evidence="27">
    <location>
        <begin position="800"/>
        <end position="843"/>
    </location>
</feature>
<dbReference type="PROSITE" id="PS01209">
    <property type="entry name" value="LDLRA_1"/>
    <property type="match status" value="1"/>
</dbReference>
<dbReference type="FunFam" id="2.40.10.10:FF:000003">
    <property type="entry name" value="Transmembrane serine protease 3"/>
    <property type="match status" value="1"/>
</dbReference>
<sequence>MGENDPPAAEAPFSFRSLFGLDDLKISPVAPDADAVAAQILSLLPLKFFPIIVIGIIALILALAIGLGIHFDCSGKYKCRSSFKCIELTARCDGVSDCRDGEDEYRCVRVSGQNAVLQVFTAATWRTVCAEDWKSHHATVACTQLGFPSYVSSDTLRVDSLEEQFREDFVSINHLLPDDKVTALHHSVYVRDGCTSGHVVTLKCSACGLRTGSSPRIVGGNSSSLAQWPWQASLQFQGYHLCGGPPSSTGYMGTRLIWVVSSKAGQESMKTDCIVTSLYLPKSWTIQVGLVSLLDSPAPSHLVEKIIYHSKYKPKRLGNDIALMKLAGPVTFNEMTQPVCLPNSEENFPDGKLCWTSGWGATEDGGDASPVLNHAAVPLISNKVCNHRDVYGGIISPSMLCAGYLKGGVDSCQGDSGGPLVCQERRVWKLVGATSFGIGCAEVNKPGVYTRITSFLDWIHEQMESRKVTAAMEPKVICVLVLVFTLALSSLAQVETETCQVEPHQRKNCGHPGITAKECKDKGCCFDSTVRGVPWCFQTALVEEDRPSTREQYNGVMCLCRVFLAFAHVKRPESKYYRFLGHTVSATGACQCSRLNPHNRVNCGFPGISGDDCFSRGCCFDSSVVGVPWCFNPLPKQESEECVMEVSARKDCGYPGISPEECESRKCCFSDTIPQVPWCFFPISVEGTLDTEVTVAIPPEVYPELDITSLEPPEGITSPAAIGLVLAQYSGQRPRIHGLQPDSGPAVLSPSPHVCMFSERSGPQSQPVTMEARTFWLLVVVVLALGSSSSTGQYVGLSANQCAVPAKDRVDCGYPEVTPEQCNNRGCCFDSSIPGVPWCFKPLQEADSQQHLPHSSLLTPYPQEDRALSVQPCKGSCLENVFPGKLGETPGQSWMLEQPSSLPGDLATGVDISWKSLADTQTDL</sequence>
<dbReference type="Gene3D" id="3.10.250.10">
    <property type="entry name" value="SRCR-like domain"/>
    <property type="match status" value="1"/>
</dbReference>
<dbReference type="InterPro" id="IPR036772">
    <property type="entry name" value="SRCR-like_dom_sf"/>
</dbReference>
<feature type="disulfide bond" evidence="23">
    <location>
        <begin position="613"/>
        <end position="630"/>
    </location>
</feature>
<evidence type="ECO:0000256" key="13">
    <source>
        <dbReference type="ARBA" id="ARBA00023136"/>
    </source>
</evidence>
<evidence type="ECO:0000256" key="12">
    <source>
        <dbReference type="ARBA" id="ARBA00022989"/>
    </source>
</evidence>
<evidence type="ECO:0000256" key="20">
    <source>
        <dbReference type="ARBA" id="ARBA00071697"/>
    </source>
</evidence>
<evidence type="ECO:0000313" key="29">
    <source>
        <dbReference type="Proteomes" id="UP001214576"/>
    </source>
</evidence>
<dbReference type="GO" id="GO:0004252">
    <property type="term" value="F:serine-type endopeptidase activity"/>
    <property type="evidence" value="ECO:0007669"/>
    <property type="project" value="InterPro"/>
</dbReference>
<evidence type="ECO:0000259" key="25">
    <source>
        <dbReference type="PROSITE" id="PS50240"/>
    </source>
</evidence>
<feature type="domain" description="P-type" evidence="27">
    <location>
        <begin position="640"/>
        <end position="683"/>
    </location>
</feature>
<keyword evidence="6" id="KW-0732">Signal</keyword>
<evidence type="ECO:0000256" key="5">
    <source>
        <dbReference type="ARBA" id="ARBA00022692"/>
    </source>
</evidence>
<dbReference type="SUPFAM" id="SSF50494">
    <property type="entry name" value="Trypsin-like serine proteases"/>
    <property type="match status" value="1"/>
</dbReference>
<dbReference type="SMART" id="SM00192">
    <property type="entry name" value="LDLa"/>
    <property type="match status" value="1"/>
</dbReference>
<dbReference type="FunFam" id="4.10.110.10:FF:000001">
    <property type="entry name" value="Trefoil factor 3"/>
    <property type="match status" value="3"/>
</dbReference>
<dbReference type="InterPro" id="IPR036055">
    <property type="entry name" value="LDL_receptor-like_sf"/>
</dbReference>
<feature type="disulfide bond" evidence="23">
    <location>
        <begin position="642"/>
        <end position="668"/>
    </location>
</feature>
<evidence type="ECO:0000256" key="8">
    <source>
        <dbReference type="ARBA" id="ARBA00022801"/>
    </source>
</evidence>
<evidence type="ECO:0000256" key="15">
    <source>
        <dbReference type="ARBA" id="ARBA00023157"/>
    </source>
</evidence>
<dbReference type="Gene3D" id="4.10.110.10">
    <property type="entry name" value="Spasmolytic Protein, domain 1"/>
    <property type="match status" value="4"/>
</dbReference>
<keyword evidence="5 24" id="KW-0812">Transmembrane</keyword>
<evidence type="ECO:0000313" key="28">
    <source>
        <dbReference type="EMBL" id="KAI4547831.1"/>
    </source>
</evidence>
<dbReference type="CDD" id="cd00112">
    <property type="entry name" value="LDLa"/>
    <property type="match status" value="1"/>
</dbReference>
<feature type="disulfide bond" evidence="21">
    <location>
        <begin position="92"/>
        <end position="107"/>
    </location>
</feature>
<evidence type="ECO:0000259" key="26">
    <source>
        <dbReference type="PROSITE" id="PS50287"/>
    </source>
</evidence>
<comment type="caution">
    <text evidence="22">Lacks conserved residue(s) required for the propagation of feature annotation.</text>
</comment>
<dbReference type="InterPro" id="IPR017957">
    <property type="entry name" value="P_trefoil_CS"/>
</dbReference>
<dbReference type="InterPro" id="IPR033116">
    <property type="entry name" value="TRYPSIN_SER"/>
</dbReference>
<dbReference type="FunFam" id="4.10.110.10:FF:000005">
    <property type="entry name" value="Trefoil factor 2"/>
    <property type="match status" value="1"/>
</dbReference>
<dbReference type="FunFam" id="3.10.250.10:FF:000025">
    <property type="entry name" value="Transmembrane protease, serine 3 (Predicted)"/>
    <property type="match status" value="1"/>
</dbReference>
<dbReference type="PROSITE" id="PS50287">
    <property type="entry name" value="SRCR_2"/>
    <property type="match status" value="1"/>
</dbReference>
<dbReference type="InterPro" id="IPR002172">
    <property type="entry name" value="LDrepeatLR_classA_rpt"/>
</dbReference>
<dbReference type="InterPro" id="IPR043504">
    <property type="entry name" value="Peptidase_S1_PA_chymotrypsin"/>
</dbReference>
<evidence type="ECO:0000256" key="4">
    <source>
        <dbReference type="ARBA" id="ARBA00022670"/>
    </source>
</evidence>
<keyword evidence="15 21" id="KW-1015">Disulfide bond</keyword>
<keyword evidence="29" id="KW-1185">Reference proteome</keyword>
<reference evidence="28" key="1">
    <citation type="submission" date="2022-03" db="EMBL/GenBank/DDBJ databases">
        <title>Genomic analyses of argali, domestic sheep and their hybrids provide insights into chromosomal evolution, heterosis and genetic basis of agronomic traits.</title>
        <authorList>
            <person name="Li M."/>
        </authorList>
    </citation>
    <scope>NUCLEOTIDE SEQUENCE</scope>
    <source>
        <strain evidence="28">CAU-MHL-2022a</strain>
        <tissue evidence="28">Skin</tissue>
    </source>
</reference>
<dbReference type="InterPro" id="IPR001254">
    <property type="entry name" value="Trypsin_dom"/>
</dbReference>
<dbReference type="PANTHER" id="PTHR24252">
    <property type="entry name" value="ACROSIN-RELATED"/>
    <property type="match status" value="1"/>
</dbReference>
<comment type="function">
    <text evidence="19">Probable serine protease that plays a role in hearing. Acts as a permissive factor for cochlear hair cell survival and activation at the onset of hearing and is required for saccular hair cell survival. Activates ENaC (in vitro).</text>
</comment>
<dbReference type="SMART" id="SM00202">
    <property type="entry name" value="SR"/>
    <property type="match status" value="1"/>
</dbReference>
<dbReference type="Pfam" id="PF00088">
    <property type="entry name" value="Trefoil"/>
    <property type="match status" value="4"/>
</dbReference>
<organism evidence="28 29">
    <name type="scientific">Ovis ammon polii</name>
    <dbReference type="NCBI Taxonomy" id="230172"/>
    <lineage>
        <taxon>Eukaryota</taxon>
        <taxon>Metazoa</taxon>
        <taxon>Chordata</taxon>
        <taxon>Craniata</taxon>
        <taxon>Vertebrata</taxon>
        <taxon>Euteleostomi</taxon>
        <taxon>Mammalia</taxon>
        <taxon>Eutheria</taxon>
        <taxon>Laurasiatheria</taxon>
        <taxon>Artiodactyla</taxon>
        <taxon>Ruminantia</taxon>
        <taxon>Pecora</taxon>
        <taxon>Bovidae</taxon>
        <taxon>Caprinae</taxon>
        <taxon>Ovis</taxon>
    </lineage>
</organism>
<keyword evidence="16" id="KW-0325">Glycoprotein</keyword>
<feature type="domain" description="Peptidase S1" evidence="25">
    <location>
        <begin position="217"/>
        <end position="464"/>
    </location>
</feature>
<feature type="disulfide bond" evidence="23">
    <location>
        <begin position="812"/>
        <end position="827"/>
    </location>
</feature>
<protein>
    <recommendedName>
        <fullName evidence="20">Transmembrane protease serine 3</fullName>
    </recommendedName>
    <alternativeName>
        <fullName evidence="18">Trefoil factor 2</fullName>
    </alternativeName>
</protein>
<dbReference type="PROSITE" id="PS51448">
    <property type="entry name" value="P_TREFOIL_2"/>
    <property type="match status" value="4"/>
</dbReference>
<dbReference type="Pfam" id="PF00089">
    <property type="entry name" value="Trypsin"/>
    <property type="match status" value="1"/>
</dbReference>
<dbReference type="GO" id="GO:0006508">
    <property type="term" value="P:proteolysis"/>
    <property type="evidence" value="ECO:0007669"/>
    <property type="project" value="UniProtKB-KW"/>
</dbReference>
<feature type="disulfide bond" evidence="23">
    <location>
        <begin position="652"/>
        <end position="667"/>
    </location>
</feature>
<evidence type="ECO:0000256" key="19">
    <source>
        <dbReference type="ARBA" id="ARBA00056942"/>
    </source>
</evidence>
<dbReference type="InterPro" id="IPR044913">
    <property type="entry name" value="P_trefoil_dom_sf"/>
</dbReference>
<dbReference type="InterPro" id="IPR000519">
    <property type="entry name" value="P_trefoil_dom"/>
</dbReference>
<feature type="domain" description="P-type" evidence="27">
    <location>
        <begin position="497"/>
        <end position="540"/>
    </location>
</feature>
<dbReference type="Pfam" id="PF15494">
    <property type="entry name" value="SRCR_2"/>
    <property type="match status" value="1"/>
</dbReference>
<keyword evidence="13 24" id="KW-0472">Membrane</keyword>
<dbReference type="SUPFAM" id="SSF56487">
    <property type="entry name" value="SRCR-like"/>
    <property type="match status" value="1"/>
</dbReference>
<dbReference type="SUPFAM" id="SSF57424">
    <property type="entry name" value="LDL receptor-like module"/>
    <property type="match status" value="1"/>
</dbReference>
<evidence type="ECO:0000256" key="16">
    <source>
        <dbReference type="ARBA" id="ARBA00023180"/>
    </source>
</evidence>
<evidence type="ECO:0000256" key="7">
    <source>
        <dbReference type="ARBA" id="ARBA00022737"/>
    </source>
</evidence>
<evidence type="ECO:0000256" key="23">
    <source>
        <dbReference type="PROSITE-ProRule" id="PRU00779"/>
    </source>
</evidence>
<evidence type="ECO:0000256" key="22">
    <source>
        <dbReference type="PROSITE-ProRule" id="PRU00196"/>
    </source>
</evidence>
<comment type="subcellular location">
    <subcellularLocation>
        <location evidence="2">Endoplasmic reticulum membrane</location>
        <topology evidence="2">Single-pass type II membrane protein</topology>
    </subcellularLocation>
    <subcellularLocation>
        <location evidence="1">Secreted</location>
    </subcellularLocation>
</comment>
<feature type="domain" description="P-type" evidence="27">
    <location>
        <begin position="590"/>
        <end position="634"/>
    </location>
</feature>
<keyword evidence="10" id="KW-0720">Serine protease</keyword>
<dbReference type="GO" id="GO:0005576">
    <property type="term" value="C:extracellular region"/>
    <property type="evidence" value="ECO:0007669"/>
    <property type="project" value="UniProtKB-SubCell"/>
</dbReference>
<dbReference type="PROSITE" id="PS50068">
    <property type="entry name" value="LDLRA_2"/>
    <property type="match status" value="1"/>
</dbReference>
<feature type="disulfide bond" evidence="23">
    <location>
        <begin position="802"/>
        <end position="828"/>
    </location>
</feature>
<evidence type="ECO:0000256" key="1">
    <source>
        <dbReference type="ARBA" id="ARBA00004613"/>
    </source>
</evidence>
<dbReference type="PROSITE" id="PS00135">
    <property type="entry name" value="TRYPSIN_SER"/>
    <property type="match status" value="1"/>
</dbReference>
<keyword evidence="11" id="KW-0735">Signal-anchor</keyword>
<keyword evidence="9" id="KW-0256">Endoplasmic reticulum</keyword>
<feature type="domain" description="SRCR" evidence="26">
    <location>
        <begin position="105"/>
        <end position="205"/>
    </location>
</feature>
<keyword evidence="8" id="KW-0378">Hydrolase</keyword>
<feature type="disulfide bond" evidence="23">
    <location>
        <begin position="509"/>
        <end position="524"/>
    </location>
</feature>
<evidence type="ECO:0000256" key="3">
    <source>
        <dbReference type="ARBA" id="ARBA00022525"/>
    </source>
</evidence>
<dbReference type="Gene3D" id="2.40.10.10">
    <property type="entry name" value="Trypsin-like serine proteases"/>
    <property type="match status" value="2"/>
</dbReference>
<keyword evidence="12 24" id="KW-1133">Transmembrane helix</keyword>
<dbReference type="CDD" id="cd00111">
    <property type="entry name" value="Trefoil"/>
    <property type="match status" value="4"/>
</dbReference>
<gene>
    <name evidence="28" type="ORF">MG293_000161</name>
</gene>
<dbReference type="InterPro" id="IPR001190">
    <property type="entry name" value="SRCR"/>
</dbReference>
<comment type="caution">
    <text evidence="28">The sequence shown here is derived from an EMBL/GenBank/DDBJ whole genome shotgun (WGS) entry which is preliminary data.</text>
</comment>
<dbReference type="PANTHER" id="PTHR24252:SF27">
    <property type="entry name" value="TRANSMEMBRANE PROTEASE SERINE 3-LIKE"/>
    <property type="match status" value="1"/>
</dbReference>
<dbReference type="InterPro" id="IPR023415">
    <property type="entry name" value="LDLR_class-A_CS"/>
</dbReference>
<feature type="disulfide bond" evidence="23">
    <location>
        <begin position="603"/>
        <end position="618"/>
    </location>
</feature>
<feature type="disulfide bond" evidence="23">
    <location>
        <begin position="499"/>
        <end position="525"/>
    </location>
</feature>
<name>A0AAD4UME5_OVIAM</name>
<dbReference type="PROSITE" id="PS50240">
    <property type="entry name" value="TRYPSIN_DOM"/>
    <property type="match status" value="1"/>
</dbReference>
<feature type="disulfide bond" evidence="23">
    <location>
        <begin position="822"/>
        <end position="839"/>
    </location>
</feature>
<dbReference type="PROSITE" id="PS00025">
    <property type="entry name" value="P_TREFOIL_1"/>
    <property type="match status" value="2"/>
</dbReference>
<keyword evidence="7" id="KW-0677">Repeat</keyword>
<evidence type="ECO:0000256" key="2">
    <source>
        <dbReference type="ARBA" id="ARBA00004648"/>
    </source>
</evidence>
<feature type="disulfide bond" evidence="23">
    <location>
        <begin position="662"/>
        <end position="679"/>
    </location>
</feature>
<evidence type="ECO:0000256" key="10">
    <source>
        <dbReference type="ARBA" id="ARBA00022825"/>
    </source>
</evidence>
<evidence type="ECO:0000259" key="27">
    <source>
        <dbReference type="PROSITE" id="PS51448"/>
    </source>
</evidence>
<dbReference type="Proteomes" id="UP001214576">
    <property type="component" value="Unassembled WGS sequence"/>
</dbReference>
<evidence type="ECO:0000256" key="11">
    <source>
        <dbReference type="ARBA" id="ARBA00022968"/>
    </source>
</evidence>
<evidence type="ECO:0000256" key="14">
    <source>
        <dbReference type="ARBA" id="ARBA00023145"/>
    </source>
</evidence>
<dbReference type="Gene3D" id="4.10.400.10">
    <property type="entry name" value="Low-density Lipoprotein Receptor"/>
    <property type="match status" value="1"/>
</dbReference>
<dbReference type="PRINTS" id="PR00680">
    <property type="entry name" value="PTREFOIL"/>
</dbReference>
<evidence type="ECO:0000256" key="9">
    <source>
        <dbReference type="ARBA" id="ARBA00022824"/>
    </source>
</evidence>
<dbReference type="GO" id="GO:0005789">
    <property type="term" value="C:endoplasmic reticulum membrane"/>
    <property type="evidence" value="ECO:0007669"/>
    <property type="project" value="UniProtKB-SubCell"/>
</dbReference>
<accession>A0AAD4UME5</accession>
<evidence type="ECO:0000256" key="17">
    <source>
        <dbReference type="ARBA" id="ARBA00043900"/>
    </source>
</evidence>
<dbReference type="PRINTS" id="PR00722">
    <property type="entry name" value="CHYMOTRYPSIN"/>
</dbReference>
<proteinExistence type="predicted"/>
<dbReference type="AlphaFoldDB" id="A0AAD4UME5"/>
<dbReference type="InterPro" id="IPR001314">
    <property type="entry name" value="Peptidase_S1A"/>
</dbReference>
<dbReference type="SUPFAM" id="SSF57492">
    <property type="entry name" value="Trefoil"/>
    <property type="match status" value="4"/>
</dbReference>
<feature type="disulfide bond" evidence="21">
    <location>
        <begin position="73"/>
        <end position="85"/>
    </location>
</feature>
<dbReference type="EMBL" id="JAKZEL010000001">
    <property type="protein sequence ID" value="KAI4547831.1"/>
    <property type="molecule type" value="Genomic_DNA"/>
</dbReference>
<keyword evidence="3" id="KW-0964">Secreted</keyword>
<dbReference type="Pfam" id="PF00057">
    <property type="entry name" value="Ldl_recept_a"/>
    <property type="match status" value="1"/>
</dbReference>
<dbReference type="SMART" id="SM00018">
    <property type="entry name" value="PD"/>
    <property type="match status" value="4"/>
</dbReference>
<evidence type="ECO:0000256" key="18">
    <source>
        <dbReference type="ARBA" id="ARBA00044091"/>
    </source>
</evidence>
<keyword evidence="4" id="KW-0645">Protease</keyword>
<feature type="disulfide bond" evidence="23">
    <location>
        <begin position="519"/>
        <end position="536"/>
    </location>
</feature>
<feature type="transmembrane region" description="Helical" evidence="24">
    <location>
        <begin position="48"/>
        <end position="71"/>
    </location>
</feature>
<comment type="function">
    <text evidence="17">Inhibits gastrointestinal motility and gastric acid secretion. Could function as a structural component of gastric mucus, possibly by stabilizing glycoproteins in the mucus gel through interactions with carbohydrate side chains.</text>
</comment>
<keyword evidence="14" id="KW-0865">Zymogen</keyword>
<evidence type="ECO:0000256" key="24">
    <source>
        <dbReference type="SAM" id="Phobius"/>
    </source>
</evidence>
<dbReference type="InterPro" id="IPR017994">
    <property type="entry name" value="P_trefoil_chordata"/>
</dbReference>
<dbReference type="SMART" id="SM00020">
    <property type="entry name" value="Tryp_SPc"/>
    <property type="match status" value="1"/>
</dbReference>